<dbReference type="GO" id="GO:0001518">
    <property type="term" value="C:voltage-gated sodium channel complex"/>
    <property type="evidence" value="ECO:0007669"/>
    <property type="project" value="TreeGrafter"/>
</dbReference>
<dbReference type="FunFam" id="1.20.120.350:FF:000095">
    <property type="entry name" value="Voltage-gated Ca2+ channel, alpha subunit"/>
    <property type="match status" value="1"/>
</dbReference>
<evidence type="ECO:0000256" key="5">
    <source>
        <dbReference type="SAM" id="Phobius"/>
    </source>
</evidence>
<dbReference type="PANTHER" id="PTHR10037:SF62">
    <property type="entry name" value="SODIUM CHANNEL PROTEIN 60E"/>
    <property type="match status" value="1"/>
</dbReference>
<dbReference type="InterPro" id="IPR043203">
    <property type="entry name" value="VGCC_Ca_Na"/>
</dbReference>
<feature type="transmembrane region" description="Helical" evidence="5">
    <location>
        <begin position="215"/>
        <end position="236"/>
    </location>
</feature>
<dbReference type="GO" id="GO:0005248">
    <property type="term" value="F:voltage-gated sodium channel activity"/>
    <property type="evidence" value="ECO:0007669"/>
    <property type="project" value="TreeGrafter"/>
</dbReference>
<comment type="caution">
    <text evidence="7">The sequence shown here is derived from an EMBL/GenBank/DDBJ whole genome shotgun (WGS) entry which is preliminary data.</text>
</comment>
<dbReference type="InterPro" id="IPR027359">
    <property type="entry name" value="Volt_channel_dom_sf"/>
</dbReference>
<feature type="transmembrane region" description="Helical" evidence="5">
    <location>
        <begin position="428"/>
        <end position="449"/>
    </location>
</feature>
<feature type="transmembrane region" description="Helical" evidence="5">
    <location>
        <begin position="354"/>
        <end position="375"/>
    </location>
</feature>
<sequence>MSKAGACEDLEDEDEEGILNHPSVLQIRNSIAILGGKERGLVTVLVHGKEREICRKSLFMFSIDSCFRTNVLSFVEWRWFERFILLCIAINSVMLAIYDQRAPEDEGLNWVIDSIVDNILTAIFTLECMLKVIAWGFFVDKKSYLRDYWNILDFVVVVSGIVGWLTVSGNNSGLSFLRLFRVLRPLRSLNAVPQMKVLVNTVICSVPRLGNVSVMGAFLFMVFGIIGIGLMSGIFYRQCRTTPNPVFENDCWSWNITGEERLCGGRYMCEAGGFCGGHEQDPDQFRPVFPNGTMQGFPWCTDSAQAKVFPQADWVHFDHIGGAVLLVFQCMTLEGWIDIMYMVQDGYSTVLGVIYFYLIVTLTNYFMLNVALAVVDEARDDFEDGSSIAETHAPPQMLDEILSENEELAEHVLWYDNKYIRLIYRFSIWEPFTNFIMLIIAGNVVSMMLECFPPQVAWAPVLDVLGIVFLVIFILEMIVQLLALGPKGYVT</sequence>
<evidence type="ECO:0000256" key="4">
    <source>
        <dbReference type="ARBA" id="ARBA00023136"/>
    </source>
</evidence>
<feature type="non-terminal residue" evidence="7">
    <location>
        <position position="1"/>
    </location>
</feature>
<dbReference type="AlphaFoldDB" id="A0A813DF88"/>
<dbReference type="InterPro" id="IPR005821">
    <property type="entry name" value="Ion_trans_dom"/>
</dbReference>
<feature type="domain" description="Ion transport" evidence="6">
    <location>
        <begin position="431"/>
        <end position="490"/>
    </location>
</feature>
<feature type="transmembrane region" description="Helical" evidence="5">
    <location>
        <begin position="461"/>
        <end position="484"/>
    </location>
</feature>
<feature type="transmembrane region" description="Helical" evidence="5">
    <location>
        <begin position="320"/>
        <end position="342"/>
    </location>
</feature>
<accession>A0A813DF88</accession>
<keyword evidence="4 5" id="KW-0472">Membrane</keyword>
<reference evidence="7" key="1">
    <citation type="submission" date="2021-02" db="EMBL/GenBank/DDBJ databases">
        <authorList>
            <person name="Dougan E. K."/>
            <person name="Rhodes N."/>
            <person name="Thang M."/>
            <person name="Chan C."/>
        </authorList>
    </citation>
    <scope>NUCLEOTIDE SEQUENCE</scope>
</reference>
<dbReference type="OrthoDB" id="446235at2759"/>
<evidence type="ECO:0000256" key="3">
    <source>
        <dbReference type="ARBA" id="ARBA00022989"/>
    </source>
</evidence>
<keyword evidence="3 5" id="KW-1133">Transmembrane helix</keyword>
<feature type="transmembrane region" description="Helical" evidence="5">
    <location>
        <begin position="118"/>
        <end position="139"/>
    </location>
</feature>
<dbReference type="Proteomes" id="UP000654075">
    <property type="component" value="Unassembled WGS sequence"/>
</dbReference>
<dbReference type="PANTHER" id="PTHR10037">
    <property type="entry name" value="VOLTAGE-GATED CATION CHANNEL CALCIUM AND SODIUM"/>
    <property type="match status" value="1"/>
</dbReference>
<feature type="transmembrane region" description="Helical" evidence="5">
    <location>
        <begin position="79"/>
        <end position="98"/>
    </location>
</feature>
<keyword evidence="8" id="KW-1185">Reference proteome</keyword>
<evidence type="ECO:0000259" key="6">
    <source>
        <dbReference type="Pfam" id="PF00520"/>
    </source>
</evidence>
<dbReference type="EMBL" id="CAJNNV010001978">
    <property type="protein sequence ID" value="CAE8586249.1"/>
    <property type="molecule type" value="Genomic_DNA"/>
</dbReference>
<evidence type="ECO:0000313" key="8">
    <source>
        <dbReference type="Proteomes" id="UP000654075"/>
    </source>
</evidence>
<keyword evidence="2 5" id="KW-0812">Transmembrane</keyword>
<evidence type="ECO:0000256" key="1">
    <source>
        <dbReference type="ARBA" id="ARBA00004141"/>
    </source>
</evidence>
<dbReference type="Gene3D" id="1.10.287.70">
    <property type="match status" value="1"/>
</dbReference>
<organism evidence="7 8">
    <name type="scientific">Polarella glacialis</name>
    <name type="common">Dinoflagellate</name>
    <dbReference type="NCBI Taxonomy" id="89957"/>
    <lineage>
        <taxon>Eukaryota</taxon>
        <taxon>Sar</taxon>
        <taxon>Alveolata</taxon>
        <taxon>Dinophyceae</taxon>
        <taxon>Suessiales</taxon>
        <taxon>Suessiaceae</taxon>
        <taxon>Polarella</taxon>
    </lineage>
</organism>
<comment type="subcellular location">
    <subcellularLocation>
        <location evidence="1">Membrane</location>
        <topology evidence="1">Multi-pass membrane protein</topology>
    </subcellularLocation>
</comment>
<name>A0A813DF88_POLGL</name>
<proteinExistence type="predicted"/>
<evidence type="ECO:0000256" key="2">
    <source>
        <dbReference type="ARBA" id="ARBA00022692"/>
    </source>
</evidence>
<feature type="domain" description="Ion transport" evidence="6">
    <location>
        <begin position="77"/>
        <end position="375"/>
    </location>
</feature>
<feature type="transmembrane region" description="Helical" evidence="5">
    <location>
        <begin position="151"/>
        <end position="167"/>
    </location>
</feature>
<protein>
    <recommendedName>
        <fullName evidence="6">Ion transport domain-containing protein</fullName>
    </recommendedName>
</protein>
<dbReference type="Gene3D" id="1.20.120.350">
    <property type="entry name" value="Voltage-gated potassium channels. Chain C"/>
    <property type="match status" value="2"/>
</dbReference>
<dbReference type="OMA" id="WIIESTH"/>
<gene>
    <name evidence="7" type="ORF">PGLA1383_LOCUS5128</name>
</gene>
<dbReference type="Pfam" id="PF00520">
    <property type="entry name" value="Ion_trans"/>
    <property type="match status" value="2"/>
</dbReference>
<evidence type="ECO:0000313" key="7">
    <source>
        <dbReference type="EMBL" id="CAE8586249.1"/>
    </source>
</evidence>
<dbReference type="SUPFAM" id="SSF81324">
    <property type="entry name" value="Voltage-gated potassium channels"/>
    <property type="match status" value="2"/>
</dbReference>